<organism evidence="9 10">
    <name type="scientific">Methanocaldococcus lauensis</name>
    <dbReference type="NCBI Taxonomy" id="2546128"/>
    <lineage>
        <taxon>Archaea</taxon>
        <taxon>Methanobacteriati</taxon>
        <taxon>Methanobacteriota</taxon>
        <taxon>Methanomada group</taxon>
        <taxon>Methanococci</taxon>
        <taxon>Methanococcales</taxon>
        <taxon>Methanocaldococcaceae</taxon>
        <taxon>Methanocaldococcus</taxon>
    </lineage>
</organism>
<evidence type="ECO:0000256" key="7">
    <source>
        <dbReference type="HAMAP-Rule" id="MF_01402"/>
    </source>
</evidence>
<dbReference type="GO" id="GO:0046872">
    <property type="term" value="F:metal ion binding"/>
    <property type="evidence" value="ECO:0007669"/>
    <property type="project" value="InterPro"/>
</dbReference>
<dbReference type="InterPro" id="IPR006124">
    <property type="entry name" value="Metalloenzyme"/>
</dbReference>
<evidence type="ECO:0000313" key="10">
    <source>
        <dbReference type="Proteomes" id="UP000679213"/>
    </source>
</evidence>
<comment type="similarity">
    <text evidence="4 7">Belongs to the BPG-independent phosphoglycerate mutase family. A-PGAM subfamily.</text>
</comment>
<dbReference type="GO" id="GO:0004619">
    <property type="term" value="F:phosphoglycerate mutase activity"/>
    <property type="evidence" value="ECO:0007669"/>
    <property type="project" value="UniProtKB-UniRule"/>
</dbReference>
<evidence type="ECO:0000256" key="5">
    <source>
        <dbReference type="ARBA" id="ARBA00023152"/>
    </source>
</evidence>
<feature type="domain" description="Metalloenzyme" evidence="8">
    <location>
        <begin position="4"/>
        <end position="400"/>
    </location>
</feature>
<evidence type="ECO:0000256" key="4">
    <source>
        <dbReference type="ARBA" id="ARBA00005524"/>
    </source>
</evidence>
<keyword evidence="5 7" id="KW-0324">Glycolysis</keyword>
<keyword evidence="6 7" id="KW-0413">Isomerase</keyword>
<dbReference type="CDD" id="cd16011">
    <property type="entry name" value="iPGM_like"/>
    <property type="match status" value="1"/>
</dbReference>
<dbReference type="InterPro" id="IPR004456">
    <property type="entry name" value="Pglycerate_mutase_ApgM"/>
</dbReference>
<comment type="pathway">
    <text evidence="3 7">Carbohydrate degradation; glycolysis; pyruvate from D-glyceraldehyde 3-phosphate: step 3/5.</text>
</comment>
<dbReference type="Proteomes" id="UP000679213">
    <property type="component" value="Chromosome I"/>
</dbReference>
<dbReference type="Pfam" id="PF10143">
    <property type="entry name" value="PhosphMutase"/>
    <property type="match status" value="1"/>
</dbReference>
<reference evidence="9 10" key="1">
    <citation type="submission" date="2020-04" db="EMBL/GenBank/DDBJ databases">
        <authorList>
            <consortium name="Genoscope - CEA"/>
            <person name="William W."/>
        </authorList>
    </citation>
    <scope>NUCLEOTIDE SEQUENCE [LARGE SCALE GENOMIC DNA]</scope>
    <source>
        <strain evidence="9 10">SG7</strain>
    </source>
</reference>
<evidence type="ECO:0000256" key="2">
    <source>
        <dbReference type="ARBA" id="ARBA00002315"/>
    </source>
</evidence>
<dbReference type="InterPro" id="IPR017850">
    <property type="entry name" value="Alkaline_phosphatase_core_sf"/>
</dbReference>
<keyword evidence="10" id="KW-1185">Reference proteome</keyword>
<dbReference type="GO" id="GO:0006096">
    <property type="term" value="P:glycolytic process"/>
    <property type="evidence" value="ECO:0007669"/>
    <property type="project" value="UniProtKB-UniRule"/>
</dbReference>
<dbReference type="EC" id="5.4.2.12" evidence="7"/>
<dbReference type="HAMAP" id="MF_01402_A">
    <property type="entry name" value="ApgM_A"/>
    <property type="match status" value="1"/>
</dbReference>
<evidence type="ECO:0000259" key="8">
    <source>
        <dbReference type="Pfam" id="PF01676"/>
    </source>
</evidence>
<dbReference type="PIRSF" id="PIRSF006392">
    <property type="entry name" value="IPGAM_arch"/>
    <property type="match status" value="1"/>
</dbReference>
<evidence type="ECO:0000256" key="3">
    <source>
        <dbReference type="ARBA" id="ARBA00004798"/>
    </source>
</evidence>
<evidence type="ECO:0000313" key="9">
    <source>
        <dbReference type="EMBL" id="CAB3288115.1"/>
    </source>
</evidence>
<comment type="function">
    <text evidence="2 7">Catalyzes the interconversion of 2-phosphoglycerate and 3-phosphoglycerate.</text>
</comment>
<dbReference type="SUPFAM" id="SSF53649">
    <property type="entry name" value="Alkaline phosphatase-like"/>
    <property type="match status" value="1"/>
</dbReference>
<accession>A0A8D6PSV7</accession>
<evidence type="ECO:0000256" key="1">
    <source>
        <dbReference type="ARBA" id="ARBA00000370"/>
    </source>
</evidence>
<gene>
    <name evidence="7 9" type="primary">apgM</name>
    <name evidence="9" type="ORF">MLAUSG7_0554</name>
</gene>
<dbReference type="UniPathway" id="UPA00109">
    <property type="reaction ID" value="UER00186"/>
</dbReference>
<proteinExistence type="inferred from homology"/>
<comment type="catalytic activity">
    <reaction evidence="1 7">
        <text>(2R)-2-phosphoglycerate = (2R)-3-phosphoglycerate</text>
        <dbReference type="Rhea" id="RHEA:15901"/>
        <dbReference type="ChEBI" id="CHEBI:58272"/>
        <dbReference type="ChEBI" id="CHEBI:58289"/>
        <dbReference type="EC" id="5.4.2.12"/>
    </reaction>
</comment>
<dbReference type="InterPro" id="IPR042253">
    <property type="entry name" value="Pglycerate_mutase_ApgM_sf"/>
</dbReference>
<name>A0A8D6PSV7_9EURY</name>
<dbReference type="PANTHER" id="PTHR31209">
    <property type="entry name" value="COFACTOR-INDEPENDENT PHOSPHOGLYCERATE MUTASE"/>
    <property type="match status" value="1"/>
</dbReference>
<dbReference type="EMBL" id="LR792632">
    <property type="protein sequence ID" value="CAB3288115.1"/>
    <property type="molecule type" value="Genomic_DNA"/>
</dbReference>
<protein>
    <recommendedName>
        <fullName evidence="7">2,3-bisphosphoglycerate-independent phosphoglycerate mutase</fullName>
        <shortName evidence="7">BPG-independent PGAM</shortName>
        <shortName evidence="7">Phosphoglyceromutase</shortName>
        <shortName evidence="7">aPGAM</shortName>
        <ecNumber evidence="7">5.4.2.12</ecNumber>
    </recommendedName>
</protein>
<dbReference type="NCBIfam" id="TIGR00306">
    <property type="entry name" value="apgM"/>
    <property type="match status" value="1"/>
</dbReference>
<sequence length="410" mass="45315">MKEKCVIFIIDGLGDRPNEKGLTPLKEAKTPTMDRMAKEGICGLMNAIDIGIRPGSDTAHLSILGYNPYEVYTGRGPLEAYGVGLNLKEGDIAFRCNFATVDENFVVLDRRAGRISPEEAEELEKEIDGLEIDGVKVIFKSSKGYRGALILRGEGLSYKVSDGDPHEEGVKVNEIKPLDDSEEAKKTAEILNKLLKIVYERLNNHPINIERRKKGLPPANIILPRGAGIVPKIEKFSEKYNMRGACICGTGLIKGIAKMIGLDCIEVEGATGTPNTNFMGKAKALVEALKEYDFVLVNVKGADEASHDGNYNLKKEVIEKIDKMLSYVLEHINKDEVYFVLTGDHSTPIEMKDHSADPVPIVIWGKSVRTDDVKEFNEFSCAKGALHWIKGEHVMKILLDLTGRNEKFGA</sequence>
<dbReference type="AlphaFoldDB" id="A0A8D6PSV7"/>
<evidence type="ECO:0000256" key="6">
    <source>
        <dbReference type="ARBA" id="ARBA00023235"/>
    </source>
</evidence>
<dbReference type="InterPro" id="IPR023665">
    <property type="entry name" value="ApgAM_prokaryotes"/>
</dbReference>
<dbReference type="PANTHER" id="PTHR31209:SF0">
    <property type="entry name" value="METALLOENZYME DOMAIN-CONTAINING PROTEIN"/>
    <property type="match status" value="1"/>
</dbReference>
<dbReference type="NCBIfam" id="NF003104">
    <property type="entry name" value="PRK04024.1"/>
    <property type="match status" value="1"/>
</dbReference>
<dbReference type="Gene3D" id="3.40.720.10">
    <property type="entry name" value="Alkaline Phosphatase, subunit A"/>
    <property type="match status" value="2"/>
</dbReference>
<dbReference type="KEGG" id="mesg:MLAUSG7_0554"/>
<dbReference type="Pfam" id="PF01676">
    <property type="entry name" value="Metalloenzyme"/>
    <property type="match status" value="1"/>
</dbReference>
<dbReference type="Gene3D" id="3.30.70.2130">
    <property type="entry name" value="Metalloenzyme domain"/>
    <property type="match status" value="1"/>
</dbReference>